<evidence type="ECO:0000313" key="2">
    <source>
        <dbReference type="EMBL" id="MDB8620144.1"/>
    </source>
</evidence>
<dbReference type="InterPro" id="IPR036291">
    <property type="entry name" value="NAD(P)-bd_dom_sf"/>
</dbReference>
<dbReference type="InterPro" id="IPR001509">
    <property type="entry name" value="Epimerase_deHydtase"/>
</dbReference>
<gene>
    <name evidence="2" type="ORF">PNV36_06950</name>
</gene>
<protein>
    <submittedName>
        <fullName evidence="2">NAD(P)-dependent oxidoreductase</fullName>
    </submittedName>
</protein>
<dbReference type="GO" id="GO:0005737">
    <property type="term" value="C:cytoplasm"/>
    <property type="evidence" value="ECO:0007669"/>
    <property type="project" value="TreeGrafter"/>
</dbReference>
<dbReference type="Gene3D" id="3.40.50.720">
    <property type="entry name" value="NAD(P)-binding Rossmann-like Domain"/>
    <property type="match status" value="1"/>
</dbReference>
<dbReference type="InterPro" id="IPR051783">
    <property type="entry name" value="NAD(P)-dependent_oxidoreduct"/>
</dbReference>
<name>A0AAJ1M216_STRPA</name>
<evidence type="ECO:0000259" key="1">
    <source>
        <dbReference type="Pfam" id="PF01370"/>
    </source>
</evidence>
<sequence>MKILVTGATGFLGKYVIKELLEYNYSIVAFGRNEKVGKALEGECVQFIKGDLSSIEELRQAFQSVDAVVHAGALSSAWGPWKAFYQANVVGTQNVLDLCREYAVKRLVYVSSPSIYTAGKDQLNIMESDAPKENHLNNYIRSKLASEKLFSDYPDVPSIILRPRGLFGVGDTSILPRVLRLSRKIGIPLIRGGEQLMDMTCVENVALAIRLALEAKEAHGQVYNITNGEPKTFKYLIETTLKGLGEPIRYRKIPAGLVAGAAYSLEGVYRLFHLKAEPPLTRYTYYLLRYSQTLDIQKAQTELGYYPKMTIEEGIDNYVQHDQAH</sequence>
<feature type="domain" description="NAD-dependent epimerase/dehydratase" evidence="1">
    <location>
        <begin position="3"/>
        <end position="225"/>
    </location>
</feature>
<comment type="caution">
    <text evidence="2">The sequence shown here is derived from an EMBL/GenBank/DDBJ whole genome shotgun (WGS) entry which is preliminary data.</text>
</comment>
<accession>A0AAJ1M216</accession>
<dbReference type="AlphaFoldDB" id="A0AAJ1M216"/>
<dbReference type="GO" id="GO:0004029">
    <property type="term" value="F:aldehyde dehydrogenase (NAD+) activity"/>
    <property type="evidence" value="ECO:0007669"/>
    <property type="project" value="TreeGrafter"/>
</dbReference>
<dbReference type="EMBL" id="JAQMJV010000010">
    <property type="protein sequence ID" value="MDB8620144.1"/>
    <property type="molecule type" value="Genomic_DNA"/>
</dbReference>
<dbReference type="RefSeq" id="WP_195190144.1">
    <property type="nucleotide sequence ID" value="NZ_JADMUA010000011.1"/>
</dbReference>
<evidence type="ECO:0000313" key="3">
    <source>
        <dbReference type="Proteomes" id="UP001212685"/>
    </source>
</evidence>
<dbReference type="Pfam" id="PF01370">
    <property type="entry name" value="Epimerase"/>
    <property type="match status" value="1"/>
</dbReference>
<dbReference type="Proteomes" id="UP001212685">
    <property type="component" value="Unassembled WGS sequence"/>
</dbReference>
<dbReference type="PANTHER" id="PTHR48079:SF6">
    <property type="entry name" value="NAD(P)-BINDING DOMAIN-CONTAINING PROTEIN-RELATED"/>
    <property type="match status" value="1"/>
</dbReference>
<organism evidence="2 3">
    <name type="scientific">Streptococcus parasanguinis</name>
    <dbReference type="NCBI Taxonomy" id="1318"/>
    <lineage>
        <taxon>Bacteria</taxon>
        <taxon>Bacillati</taxon>
        <taxon>Bacillota</taxon>
        <taxon>Bacilli</taxon>
        <taxon>Lactobacillales</taxon>
        <taxon>Streptococcaceae</taxon>
        <taxon>Streptococcus</taxon>
    </lineage>
</organism>
<dbReference type="SUPFAM" id="SSF51735">
    <property type="entry name" value="NAD(P)-binding Rossmann-fold domains"/>
    <property type="match status" value="1"/>
</dbReference>
<proteinExistence type="predicted"/>
<dbReference type="PANTHER" id="PTHR48079">
    <property type="entry name" value="PROTEIN YEEZ"/>
    <property type="match status" value="1"/>
</dbReference>
<reference evidence="2" key="1">
    <citation type="submission" date="2023-01" db="EMBL/GenBank/DDBJ databases">
        <title>Human gut microbiome strain richness.</title>
        <authorList>
            <person name="Chen-Liaw A."/>
        </authorList>
    </citation>
    <scope>NUCLEOTIDE SEQUENCE</scope>
    <source>
        <strain evidence="2">1001262st2_G8_1001262B_160229</strain>
    </source>
</reference>